<comment type="caution">
    <text evidence="2">The sequence shown here is derived from an EMBL/GenBank/DDBJ whole genome shotgun (WGS) entry which is preliminary data.</text>
</comment>
<accession>A0ABR1VG81</accession>
<feature type="region of interest" description="Disordered" evidence="1">
    <location>
        <begin position="79"/>
        <end position="98"/>
    </location>
</feature>
<proteinExistence type="predicted"/>
<protein>
    <submittedName>
        <fullName evidence="2">Uncharacterized protein</fullName>
    </submittedName>
</protein>
<reference evidence="2 3" key="1">
    <citation type="submission" date="2023-01" db="EMBL/GenBank/DDBJ databases">
        <title>Analysis of 21 Apiospora genomes using comparative genomics revels a genus with tremendous synthesis potential of carbohydrate active enzymes and secondary metabolites.</title>
        <authorList>
            <person name="Sorensen T."/>
        </authorList>
    </citation>
    <scope>NUCLEOTIDE SEQUENCE [LARGE SCALE GENOMIC DNA]</scope>
    <source>
        <strain evidence="2 3">CBS 135458</strain>
    </source>
</reference>
<dbReference type="Proteomes" id="UP001480595">
    <property type="component" value="Unassembled WGS sequence"/>
</dbReference>
<evidence type="ECO:0000313" key="2">
    <source>
        <dbReference type="EMBL" id="KAK8070225.1"/>
    </source>
</evidence>
<keyword evidence="3" id="KW-1185">Reference proteome</keyword>
<dbReference type="GeneID" id="92091313"/>
<gene>
    <name evidence="2" type="ORF">PG994_006841</name>
</gene>
<organism evidence="2 3">
    <name type="scientific">Apiospora phragmitis</name>
    <dbReference type="NCBI Taxonomy" id="2905665"/>
    <lineage>
        <taxon>Eukaryota</taxon>
        <taxon>Fungi</taxon>
        <taxon>Dikarya</taxon>
        <taxon>Ascomycota</taxon>
        <taxon>Pezizomycotina</taxon>
        <taxon>Sordariomycetes</taxon>
        <taxon>Xylariomycetidae</taxon>
        <taxon>Amphisphaeriales</taxon>
        <taxon>Apiosporaceae</taxon>
        <taxon>Apiospora</taxon>
    </lineage>
</organism>
<name>A0ABR1VG81_9PEZI</name>
<evidence type="ECO:0000313" key="3">
    <source>
        <dbReference type="Proteomes" id="UP001480595"/>
    </source>
</evidence>
<dbReference type="EMBL" id="JAQQWL010000006">
    <property type="protein sequence ID" value="KAK8070225.1"/>
    <property type="molecule type" value="Genomic_DNA"/>
</dbReference>
<evidence type="ECO:0000256" key="1">
    <source>
        <dbReference type="SAM" id="MobiDB-lite"/>
    </source>
</evidence>
<dbReference type="RefSeq" id="XP_066717519.1">
    <property type="nucleotide sequence ID" value="XM_066858250.1"/>
</dbReference>
<sequence>MTSTCLRLRGHYSVDILVLNQTLEHLLGRRFAQDRHPAIRSPVAEEPHGLVDERVLVNILAVLGLVRCSLVDQRADDERPGIVVGRGDSDTGRGGQSR</sequence>